<dbReference type="InterPro" id="IPR000276">
    <property type="entry name" value="GPCR_Rhodpsn"/>
</dbReference>
<dbReference type="InterPro" id="IPR017452">
    <property type="entry name" value="GPCR_Rhodpsn_7TM"/>
</dbReference>
<evidence type="ECO:0000256" key="5">
    <source>
        <dbReference type="ARBA" id="ARBA00022989"/>
    </source>
</evidence>
<reference evidence="16" key="2">
    <citation type="submission" date="2018-07" db="EMBL/GenBank/DDBJ databases">
        <authorList>
            <person name="Quirk P.G."/>
            <person name="Krulwich T.A."/>
        </authorList>
    </citation>
    <scope>NUCLEOTIDE SEQUENCE</scope>
</reference>
<gene>
    <name evidence="15" type="primary">CSON004116</name>
</gene>
<sequence length="605" mass="67621">MLKTTTSTTTSSSTKFNNNNLYDSILNFESLSSSPLLSSSSSSSSSGWTSNTTNIRNDSTNFDYSDKLLMETITNGSISTNIPHIMCNGNFGGNCSSNSVVTNVTTIDMSFGATSGNVAASGIVIVVGGGGGGNGASVTTSNGITSDSSNNTDVDMSIMDTDSMHWSEIVLIICFCLFIVITVIGNTLVILSVITTRRLRTVTNCFVMSLAVADWLVGLFVMPPAVLLYVTGTWGLGWILCDIWISLDVLLCTASILSLCAISIDRYLAVTQPLNYSRRRRSKRLALTMILVVWVLALAITCPPLIGWYEPGRRERSYECRYNENKGYVVFSAMGSFFIPMTVMIYVYIRISCVIARRHDQMAEIEVHKKSRVQENFVEQELGDSSDDHCPMSPTHKKPNQNDTKLPSLNNICDAVDLETNGKQQQQTLQHNRNGHYELMDLSTPNSKRSSTLTYKISGSSENWPMHHHQSQQSHHQRQQSVRSTDLTSKNIRVHQKSISTRITSMKRENKTTQTLSIVVGGFIACWLPFFIVYLVTPFIGHNQISENVKTFLTWLGWVNSAMNPFIYAFYSVDFRAAFWRLTLRKFFKNSRKPPYVTNNMSIRR</sequence>
<dbReference type="GO" id="GO:0043410">
    <property type="term" value="P:positive regulation of MAPK cascade"/>
    <property type="evidence" value="ECO:0007669"/>
    <property type="project" value="TreeGrafter"/>
</dbReference>
<feature type="transmembrane region" description="Helical" evidence="13">
    <location>
        <begin position="328"/>
        <end position="349"/>
    </location>
</feature>
<feature type="transmembrane region" description="Helical" evidence="13">
    <location>
        <begin position="206"/>
        <end position="231"/>
    </location>
</feature>
<evidence type="ECO:0000256" key="13">
    <source>
        <dbReference type="SAM" id="Phobius"/>
    </source>
</evidence>
<dbReference type="CDD" id="cd15061">
    <property type="entry name" value="7tmA_tyramine_R-like"/>
    <property type="match status" value="1"/>
</dbReference>
<keyword evidence="8" id="KW-1015">Disulfide bond</keyword>
<evidence type="ECO:0000256" key="7">
    <source>
        <dbReference type="ARBA" id="ARBA00023136"/>
    </source>
</evidence>
<feature type="transmembrane region" description="Helical" evidence="13">
    <location>
        <begin position="243"/>
        <end position="264"/>
    </location>
</feature>
<comment type="similarity">
    <text evidence="2 11">Belongs to the G-protein coupled receptor 1 family.</text>
</comment>
<evidence type="ECO:0000256" key="2">
    <source>
        <dbReference type="ARBA" id="ARBA00010663"/>
    </source>
</evidence>
<keyword evidence="10 11" id="KW-0807">Transducer</keyword>
<feature type="region of interest" description="Disordered" evidence="12">
    <location>
        <begin position="381"/>
        <end position="407"/>
    </location>
</feature>
<evidence type="ECO:0000256" key="3">
    <source>
        <dbReference type="ARBA" id="ARBA00022475"/>
    </source>
</evidence>
<dbReference type="Gene3D" id="1.20.1070.10">
    <property type="entry name" value="Rhodopsin 7-helix transmembrane proteins"/>
    <property type="match status" value="2"/>
</dbReference>
<dbReference type="EMBL" id="UFQS01000178">
    <property type="protein sequence ID" value="SSX00811.1"/>
    <property type="molecule type" value="Genomic_DNA"/>
</dbReference>
<dbReference type="Pfam" id="PF00001">
    <property type="entry name" value="7tm_1"/>
    <property type="match status" value="1"/>
</dbReference>
<dbReference type="PANTHER" id="PTHR24248:SF199">
    <property type="entry name" value="IP13425P-RELATED"/>
    <property type="match status" value="1"/>
</dbReference>
<feature type="transmembrane region" description="Helical" evidence="13">
    <location>
        <begin position="516"/>
        <end position="540"/>
    </location>
</feature>
<keyword evidence="7 13" id="KW-0472">Membrane</keyword>
<accession>A0A336K8K7</accession>
<dbReference type="FunFam" id="1.20.1070.10:FF:000523">
    <property type="entry name" value="5-hydroxytryptamine receptor 2B"/>
    <property type="match status" value="1"/>
</dbReference>
<dbReference type="PANTHER" id="PTHR24248">
    <property type="entry name" value="ADRENERGIC RECEPTOR-RELATED G-PROTEIN COUPLED RECEPTOR"/>
    <property type="match status" value="1"/>
</dbReference>
<evidence type="ECO:0000313" key="15">
    <source>
        <dbReference type="EMBL" id="SSX00811.1"/>
    </source>
</evidence>
<keyword evidence="9 11" id="KW-0675">Receptor</keyword>
<evidence type="ECO:0000256" key="11">
    <source>
        <dbReference type="RuleBase" id="RU000688"/>
    </source>
</evidence>
<dbReference type="PROSITE" id="PS50262">
    <property type="entry name" value="G_PROTEIN_RECEP_F1_2"/>
    <property type="match status" value="1"/>
</dbReference>
<evidence type="ECO:0000256" key="4">
    <source>
        <dbReference type="ARBA" id="ARBA00022692"/>
    </source>
</evidence>
<keyword evidence="5 13" id="KW-1133">Transmembrane helix</keyword>
<evidence type="ECO:0000259" key="14">
    <source>
        <dbReference type="PROSITE" id="PS50262"/>
    </source>
</evidence>
<evidence type="ECO:0000256" key="12">
    <source>
        <dbReference type="SAM" id="MobiDB-lite"/>
    </source>
</evidence>
<evidence type="ECO:0000256" key="9">
    <source>
        <dbReference type="ARBA" id="ARBA00023170"/>
    </source>
</evidence>
<reference evidence="15" key="1">
    <citation type="submission" date="2018-04" db="EMBL/GenBank/DDBJ databases">
        <authorList>
            <person name="Go L.Y."/>
            <person name="Mitchell J.A."/>
        </authorList>
    </citation>
    <scope>NUCLEOTIDE SEQUENCE</scope>
    <source>
        <tissue evidence="15">Whole organism</tissue>
    </source>
</reference>
<feature type="transmembrane region" description="Helical" evidence="13">
    <location>
        <begin position="169"/>
        <end position="194"/>
    </location>
</feature>
<evidence type="ECO:0000313" key="16">
    <source>
        <dbReference type="EMBL" id="SSX21191.1"/>
    </source>
</evidence>
<dbReference type="PRINTS" id="PR00237">
    <property type="entry name" value="GPCRRHODOPSN"/>
</dbReference>
<comment type="subcellular location">
    <subcellularLocation>
        <location evidence="1">Cell membrane</location>
        <topology evidence="1">Multi-pass membrane protein</topology>
    </subcellularLocation>
</comment>
<evidence type="ECO:0000256" key="1">
    <source>
        <dbReference type="ARBA" id="ARBA00004651"/>
    </source>
</evidence>
<evidence type="ECO:0000256" key="8">
    <source>
        <dbReference type="ARBA" id="ARBA00023157"/>
    </source>
</evidence>
<dbReference type="GO" id="GO:0071880">
    <property type="term" value="P:adenylate cyclase-activating adrenergic receptor signaling pathway"/>
    <property type="evidence" value="ECO:0007669"/>
    <property type="project" value="TreeGrafter"/>
</dbReference>
<keyword evidence="3" id="KW-1003">Cell membrane</keyword>
<protein>
    <submittedName>
        <fullName evidence="15">CSON004116 protein</fullName>
    </submittedName>
</protein>
<proteinExistence type="inferred from homology"/>
<dbReference type="GO" id="GO:0005886">
    <property type="term" value="C:plasma membrane"/>
    <property type="evidence" value="ECO:0007669"/>
    <property type="project" value="UniProtKB-SubCell"/>
</dbReference>
<dbReference type="PROSITE" id="PS00237">
    <property type="entry name" value="G_PROTEIN_RECEP_F1_1"/>
    <property type="match status" value="1"/>
</dbReference>
<dbReference type="VEuPathDB" id="VectorBase:CSON004116"/>
<dbReference type="GO" id="GO:0004993">
    <property type="term" value="F:G protein-coupled serotonin receptor activity"/>
    <property type="evidence" value="ECO:0007669"/>
    <property type="project" value="UniProtKB-ARBA"/>
</dbReference>
<dbReference type="AlphaFoldDB" id="A0A336K8K7"/>
<feature type="region of interest" description="Disordered" evidence="12">
    <location>
        <begin position="458"/>
        <end position="488"/>
    </location>
</feature>
<organism evidence="15">
    <name type="scientific">Culicoides sonorensis</name>
    <name type="common">Biting midge</name>
    <dbReference type="NCBI Taxonomy" id="179676"/>
    <lineage>
        <taxon>Eukaryota</taxon>
        <taxon>Metazoa</taxon>
        <taxon>Ecdysozoa</taxon>
        <taxon>Arthropoda</taxon>
        <taxon>Hexapoda</taxon>
        <taxon>Insecta</taxon>
        <taxon>Pterygota</taxon>
        <taxon>Neoptera</taxon>
        <taxon>Endopterygota</taxon>
        <taxon>Diptera</taxon>
        <taxon>Nematocera</taxon>
        <taxon>Chironomoidea</taxon>
        <taxon>Ceratopogonidae</taxon>
        <taxon>Ceratopogoninae</taxon>
        <taxon>Culicoides</taxon>
        <taxon>Monoculicoides</taxon>
    </lineage>
</organism>
<dbReference type="SMART" id="SM01381">
    <property type="entry name" value="7TM_GPCR_Srsx"/>
    <property type="match status" value="1"/>
</dbReference>
<dbReference type="EMBL" id="UFQT01000178">
    <property type="protein sequence ID" value="SSX21191.1"/>
    <property type="molecule type" value="Genomic_DNA"/>
</dbReference>
<name>A0A336K8K7_CULSO</name>
<feature type="transmembrane region" description="Helical" evidence="13">
    <location>
        <begin position="285"/>
        <end position="308"/>
    </location>
</feature>
<feature type="domain" description="G-protein coupled receptors family 1 profile" evidence="14">
    <location>
        <begin position="185"/>
        <end position="568"/>
    </location>
</feature>
<feature type="transmembrane region" description="Helical" evidence="13">
    <location>
        <begin position="552"/>
        <end position="571"/>
    </location>
</feature>
<evidence type="ECO:0000256" key="6">
    <source>
        <dbReference type="ARBA" id="ARBA00023040"/>
    </source>
</evidence>
<evidence type="ECO:0000256" key="10">
    <source>
        <dbReference type="ARBA" id="ARBA00023224"/>
    </source>
</evidence>
<dbReference type="OMA" id="GVKNGCY"/>
<dbReference type="SUPFAM" id="SSF81321">
    <property type="entry name" value="Family A G protein-coupled receptor-like"/>
    <property type="match status" value="1"/>
</dbReference>
<keyword evidence="4 11" id="KW-0812">Transmembrane</keyword>
<dbReference type="PRINTS" id="PR01102">
    <property type="entry name" value="5HT6RECEPTR"/>
</dbReference>
<keyword evidence="6 11" id="KW-0297">G-protein coupled receptor</keyword>
<feature type="compositionally biased region" description="Basic residues" evidence="12">
    <location>
        <begin position="466"/>
        <end position="478"/>
    </location>
</feature>